<gene>
    <name evidence="17" type="ORF">SAMN04488075_0105</name>
</gene>
<keyword evidence="6" id="KW-0963">Cytoplasm</keyword>
<evidence type="ECO:0000256" key="5">
    <source>
        <dbReference type="ARBA" id="ARBA00020963"/>
    </source>
</evidence>
<comment type="catalytic activity">
    <reaction evidence="14 15">
        <text>2 cob(II)alamin + reduced [electron-transfer flavoprotein] + 2 ATP = 2 adenosylcob(III)alamin + 2 triphosphate + oxidized [electron-transfer flavoprotein] + 3 H(+)</text>
        <dbReference type="Rhea" id="RHEA:28671"/>
        <dbReference type="Rhea" id="RHEA-COMP:10685"/>
        <dbReference type="Rhea" id="RHEA-COMP:10686"/>
        <dbReference type="ChEBI" id="CHEBI:15378"/>
        <dbReference type="ChEBI" id="CHEBI:16304"/>
        <dbReference type="ChEBI" id="CHEBI:18036"/>
        <dbReference type="ChEBI" id="CHEBI:18408"/>
        <dbReference type="ChEBI" id="CHEBI:30616"/>
        <dbReference type="ChEBI" id="CHEBI:57692"/>
        <dbReference type="ChEBI" id="CHEBI:58307"/>
        <dbReference type="EC" id="2.5.1.17"/>
    </reaction>
</comment>
<keyword evidence="7 15" id="KW-0808">Transferase</keyword>
<evidence type="ECO:0000256" key="4">
    <source>
        <dbReference type="ARBA" id="ARBA00012454"/>
    </source>
</evidence>
<dbReference type="AlphaFoldDB" id="A0A1H6NS53"/>
<evidence type="ECO:0000256" key="9">
    <source>
        <dbReference type="ARBA" id="ARBA00022840"/>
    </source>
</evidence>
<dbReference type="RefSeq" id="WP_090849243.1">
    <property type="nucleotide sequence ID" value="NZ_FNXG01000016.1"/>
</dbReference>
<sequence length="196" mass="21122">MVVLNRIYTRTGDKGDTALSDGSRVAKHDPRVEAYGTVDELNATLGLARLHADAALAEQLSVIQNELFDLGADLSRPHMDRDGDAPYPVLRTVQEQVDRLESEIDAMNAALSPLRSFILPGGSVLAAHLHLCRTVARRAERRATELAQGGDANPVAVKYLNRLSDWMFVAARVANADTGDVLWVPGASRGGKPAAE</sequence>
<keyword evidence="9 15" id="KW-0067">ATP-binding</keyword>
<evidence type="ECO:0000256" key="15">
    <source>
        <dbReference type="RuleBase" id="RU366026"/>
    </source>
</evidence>
<dbReference type="SUPFAM" id="SSF89028">
    <property type="entry name" value="Cobalamin adenosyltransferase-like"/>
    <property type="match status" value="1"/>
</dbReference>
<evidence type="ECO:0000256" key="8">
    <source>
        <dbReference type="ARBA" id="ARBA00022741"/>
    </source>
</evidence>
<keyword evidence="8 15" id="KW-0547">Nucleotide-binding</keyword>
<evidence type="ECO:0000256" key="13">
    <source>
        <dbReference type="ARBA" id="ARBA00048555"/>
    </source>
</evidence>
<evidence type="ECO:0000256" key="6">
    <source>
        <dbReference type="ARBA" id="ARBA00022490"/>
    </source>
</evidence>
<comment type="pathway">
    <text evidence="2 15">Cofactor biosynthesis; adenosylcobalamin biosynthesis; adenosylcobalamin from cob(II)yrinate a,c-diamide: step 2/7.</text>
</comment>
<dbReference type="GO" id="GO:0005737">
    <property type="term" value="C:cytoplasm"/>
    <property type="evidence" value="ECO:0007669"/>
    <property type="project" value="UniProtKB-SubCell"/>
</dbReference>
<evidence type="ECO:0000313" key="17">
    <source>
        <dbReference type="EMBL" id="SEI13614.1"/>
    </source>
</evidence>
<evidence type="ECO:0000256" key="11">
    <source>
        <dbReference type="ARBA" id="ARBA00033334"/>
    </source>
</evidence>
<dbReference type="FunFam" id="1.20.1200.10:FF:000003">
    <property type="entry name" value="ATP:cob(I)alamin adenosyltransferase"/>
    <property type="match status" value="1"/>
</dbReference>
<keyword evidence="18" id="KW-1185">Reference proteome</keyword>
<dbReference type="GO" id="GO:0009236">
    <property type="term" value="P:cobalamin biosynthetic process"/>
    <property type="evidence" value="ECO:0007669"/>
    <property type="project" value="UniProtKB-UniRule"/>
</dbReference>
<name>A0A1H6NS53_9RHOB</name>
<dbReference type="Proteomes" id="UP000199125">
    <property type="component" value="Unassembled WGS sequence"/>
</dbReference>
<dbReference type="InterPro" id="IPR029499">
    <property type="entry name" value="PduO-typ"/>
</dbReference>
<comment type="subcellular location">
    <subcellularLocation>
        <location evidence="1">Cytoplasm</location>
    </subcellularLocation>
</comment>
<evidence type="ECO:0000256" key="2">
    <source>
        <dbReference type="ARBA" id="ARBA00005121"/>
    </source>
</evidence>
<dbReference type="InterPro" id="IPR036451">
    <property type="entry name" value="CblAdoTrfase-like_sf"/>
</dbReference>
<dbReference type="OrthoDB" id="9778896at2"/>
<organism evidence="17 18">
    <name type="scientific">Paracoccus alkenifer</name>
    <dbReference type="NCBI Taxonomy" id="65735"/>
    <lineage>
        <taxon>Bacteria</taxon>
        <taxon>Pseudomonadati</taxon>
        <taxon>Pseudomonadota</taxon>
        <taxon>Alphaproteobacteria</taxon>
        <taxon>Rhodobacterales</taxon>
        <taxon>Paracoccaceae</taxon>
        <taxon>Paracoccus</taxon>
    </lineage>
</organism>
<evidence type="ECO:0000313" key="18">
    <source>
        <dbReference type="Proteomes" id="UP000199125"/>
    </source>
</evidence>
<dbReference type="PANTHER" id="PTHR12213:SF0">
    <property type="entry name" value="CORRINOID ADENOSYLTRANSFERASE MMAB"/>
    <property type="match status" value="1"/>
</dbReference>
<dbReference type="InterPro" id="IPR016030">
    <property type="entry name" value="CblAdoTrfase-like"/>
</dbReference>
<evidence type="ECO:0000256" key="1">
    <source>
        <dbReference type="ARBA" id="ARBA00004496"/>
    </source>
</evidence>
<comment type="catalytic activity">
    <reaction evidence="13 15">
        <text>2 cob(II)yrinate a,c diamide + reduced [electron-transfer flavoprotein] + 2 ATP = 2 adenosylcob(III)yrinate a,c-diamide + 2 triphosphate + oxidized [electron-transfer flavoprotein] + 3 H(+)</text>
        <dbReference type="Rhea" id="RHEA:11528"/>
        <dbReference type="Rhea" id="RHEA-COMP:10685"/>
        <dbReference type="Rhea" id="RHEA-COMP:10686"/>
        <dbReference type="ChEBI" id="CHEBI:15378"/>
        <dbReference type="ChEBI" id="CHEBI:18036"/>
        <dbReference type="ChEBI" id="CHEBI:30616"/>
        <dbReference type="ChEBI" id="CHEBI:57692"/>
        <dbReference type="ChEBI" id="CHEBI:58307"/>
        <dbReference type="ChEBI" id="CHEBI:58503"/>
        <dbReference type="ChEBI" id="CHEBI:58537"/>
        <dbReference type="EC" id="2.5.1.17"/>
    </reaction>
</comment>
<dbReference type="EMBL" id="FNXG01000016">
    <property type="protein sequence ID" value="SEI13614.1"/>
    <property type="molecule type" value="Genomic_DNA"/>
</dbReference>
<evidence type="ECO:0000256" key="10">
    <source>
        <dbReference type="ARBA" id="ARBA00031529"/>
    </source>
</evidence>
<protein>
    <recommendedName>
        <fullName evidence="5 15">Corrinoid adenosyltransferase</fullName>
        <ecNumber evidence="4 15">2.5.1.17</ecNumber>
    </recommendedName>
    <alternativeName>
        <fullName evidence="10 15">Cob(II)alamin adenosyltransferase</fullName>
    </alternativeName>
    <alternativeName>
        <fullName evidence="12 15">Cob(II)yrinic acid a,c-diamide adenosyltransferase</fullName>
    </alternativeName>
    <alternativeName>
        <fullName evidence="11 15">Cobinamide/cobalamin adenosyltransferase</fullName>
    </alternativeName>
</protein>
<dbReference type="GO" id="GO:0008817">
    <property type="term" value="F:corrinoid adenosyltransferase activity"/>
    <property type="evidence" value="ECO:0007669"/>
    <property type="project" value="UniProtKB-UniRule"/>
</dbReference>
<dbReference type="NCBIfam" id="TIGR00636">
    <property type="entry name" value="PduO_Nterm"/>
    <property type="match status" value="1"/>
</dbReference>
<dbReference type="Pfam" id="PF01923">
    <property type="entry name" value="Cob_adeno_trans"/>
    <property type="match status" value="1"/>
</dbReference>
<evidence type="ECO:0000256" key="3">
    <source>
        <dbReference type="ARBA" id="ARBA00007487"/>
    </source>
</evidence>
<dbReference type="EC" id="2.5.1.17" evidence="4 15"/>
<evidence type="ECO:0000256" key="7">
    <source>
        <dbReference type="ARBA" id="ARBA00022679"/>
    </source>
</evidence>
<keyword evidence="15" id="KW-0169">Cobalamin biosynthesis</keyword>
<evidence type="ECO:0000259" key="16">
    <source>
        <dbReference type="Pfam" id="PF01923"/>
    </source>
</evidence>
<reference evidence="18" key="1">
    <citation type="submission" date="2016-10" db="EMBL/GenBank/DDBJ databases">
        <authorList>
            <person name="Varghese N."/>
            <person name="Submissions S."/>
        </authorList>
    </citation>
    <scope>NUCLEOTIDE SEQUENCE [LARGE SCALE GENOMIC DNA]</scope>
    <source>
        <strain evidence="18">DSM 11593</strain>
    </source>
</reference>
<dbReference type="PANTHER" id="PTHR12213">
    <property type="entry name" value="CORRINOID ADENOSYLTRANSFERASE"/>
    <property type="match status" value="1"/>
</dbReference>
<comment type="similarity">
    <text evidence="3 15">Belongs to the Cob(I)alamin adenosyltransferase family.</text>
</comment>
<feature type="domain" description="Cobalamin adenosyltransferase-like" evidence="16">
    <location>
        <begin position="7"/>
        <end position="174"/>
    </location>
</feature>
<dbReference type="GO" id="GO:0005524">
    <property type="term" value="F:ATP binding"/>
    <property type="evidence" value="ECO:0007669"/>
    <property type="project" value="UniProtKB-UniRule"/>
</dbReference>
<dbReference type="Gene3D" id="1.20.1200.10">
    <property type="entry name" value="Cobalamin adenosyltransferase-like"/>
    <property type="match status" value="1"/>
</dbReference>
<evidence type="ECO:0000256" key="14">
    <source>
        <dbReference type="ARBA" id="ARBA00048692"/>
    </source>
</evidence>
<evidence type="ECO:0000256" key="12">
    <source>
        <dbReference type="ARBA" id="ARBA00033354"/>
    </source>
</evidence>
<proteinExistence type="inferred from homology"/>
<dbReference type="UniPathway" id="UPA00148">
    <property type="reaction ID" value="UER00233"/>
</dbReference>
<accession>A0A1H6NS53</accession>
<dbReference type="STRING" id="65735.SAMN04488075_0105"/>